<keyword evidence="1" id="KW-0812">Transmembrane</keyword>
<organism evidence="2">
    <name type="scientific">Candidatus Aramenus sulfurataquae</name>
    <dbReference type="NCBI Taxonomy" id="1326980"/>
    <lineage>
        <taxon>Archaea</taxon>
        <taxon>Thermoproteota</taxon>
        <taxon>Thermoprotei</taxon>
        <taxon>Sulfolobales</taxon>
        <taxon>Sulfolobaceae</taxon>
        <taxon>Candidatus Aramenus</taxon>
    </lineage>
</organism>
<accession>A0A0F2LQ05</accession>
<sequence length="94" mass="10492">ITFVGLILLMEGKFLGLETIVLGYILEPISGISIYLTIKDIQKVSAHLFFYGAVIYTIGLPFYLINIPMIAIIGDLIKIVGLSYFISFAIKNYQ</sequence>
<feature type="transmembrane region" description="Helical" evidence="1">
    <location>
        <begin position="14"/>
        <end position="36"/>
    </location>
</feature>
<keyword evidence="1" id="KW-0472">Membrane</keyword>
<dbReference type="EMBL" id="JZWS01000085">
    <property type="protein sequence ID" value="KJR78550.1"/>
    <property type="molecule type" value="Genomic_DNA"/>
</dbReference>
<comment type="caution">
    <text evidence="2">The sequence shown here is derived from an EMBL/GenBank/DDBJ whole genome shotgun (WGS) entry which is preliminary data.</text>
</comment>
<gene>
    <name evidence="2" type="ORF">TQ35_06685</name>
</gene>
<keyword evidence="1" id="KW-1133">Transmembrane helix</keyword>
<dbReference type="AlphaFoldDB" id="A0A0F2LQ05"/>
<feature type="non-terminal residue" evidence="2">
    <location>
        <position position="1"/>
    </location>
</feature>
<proteinExistence type="predicted"/>
<reference evidence="2" key="1">
    <citation type="submission" date="2015-03" db="EMBL/GenBank/DDBJ databases">
        <title>Metagenome Sequencing of an Archaeal-Dominated Microbial Community from a Hot Spring at the Los Azufres Geothermal Field, Mexico.</title>
        <authorList>
            <person name="Servin-Garciduenas L.E."/>
            <person name="Martinez-Romero E."/>
        </authorList>
    </citation>
    <scope>NUCLEOTIDE SEQUENCE [LARGE SCALE GENOMIC DNA]</scope>
    <source>
        <strain evidence="2">AZ1-454</strain>
    </source>
</reference>
<protein>
    <submittedName>
        <fullName evidence="2">Uncharacterized protein</fullName>
    </submittedName>
</protein>
<feature type="transmembrane region" description="Helical" evidence="1">
    <location>
        <begin position="48"/>
        <end position="65"/>
    </location>
</feature>
<evidence type="ECO:0000256" key="1">
    <source>
        <dbReference type="SAM" id="Phobius"/>
    </source>
</evidence>
<evidence type="ECO:0000313" key="2">
    <source>
        <dbReference type="EMBL" id="KJR78550.1"/>
    </source>
</evidence>
<feature type="transmembrane region" description="Helical" evidence="1">
    <location>
        <begin position="71"/>
        <end position="90"/>
    </location>
</feature>
<name>A0A0F2LQ05_9CREN</name>